<protein>
    <submittedName>
        <fullName evidence="2">Helix-turn-helix domain-containing protein</fullName>
    </submittedName>
</protein>
<feature type="domain" description="Helix-turn-helix" evidence="1">
    <location>
        <begin position="12"/>
        <end position="61"/>
    </location>
</feature>
<dbReference type="Pfam" id="PF12728">
    <property type="entry name" value="HTH_17"/>
    <property type="match status" value="1"/>
</dbReference>
<gene>
    <name evidence="2" type="ORF">GTO91_01500</name>
</gene>
<evidence type="ECO:0000259" key="1">
    <source>
        <dbReference type="Pfam" id="PF12728"/>
    </source>
</evidence>
<dbReference type="RefSeq" id="WP_161253752.1">
    <property type="nucleotide sequence ID" value="NZ_WXEY01000001.1"/>
</dbReference>
<sequence>MDDENQKGEWKTLADVSDHLKVPRERVMAWVLAGDLAAVDLDGSGDYRIRQEELTDFLRRQQERTNLAVEKTRRKIEEEAIVLSGLYDWLQQDNASLAALYKTMDDCLLQVIDQFKSQYDNARSTGEISRARAFQDGLLEVYARWEKPKQAYQQWLLSQERRWQVFIAQLGPMMESDGVLLTPSDPFLAINMSDSNDDSQGTILENRRRHRDFYQALYLWTKRENNTLREHYERMERCISKMVDAMQDMAKKASKNMEFERGQAFQEASTIIYQQWEHSRSQYNQWLLGFHERWLTCQATVKLELAKYRQQQDE</sequence>
<reference evidence="2 3" key="1">
    <citation type="submission" date="2020-01" db="EMBL/GenBank/DDBJ databases">
        <title>Whole-genome sequence of Heliobacterium undosum DSM 13378.</title>
        <authorList>
            <person name="Kyndt J.A."/>
            <person name="Meyer T.E."/>
        </authorList>
    </citation>
    <scope>NUCLEOTIDE SEQUENCE [LARGE SCALE GENOMIC DNA]</scope>
    <source>
        <strain evidence="2 3">DSM 13378</strain>
    </source>
</reference>
<comment type="caution">
    <text evidence="2">The sequence shown here is derived from an EMBL/GenBank/DDBJ whole genome shotgun (WGS) entry which is preliminary data.</text>
</comment>
<organism evidence="2 3">
    <name type="scientific">Heliomicrobium undosum</name>
    <dbReference type="NCBI Taxonomy" id="121734"/>
    <lineage>
        <taxon>Bacteria</taxon>
        <taxon>Bacillati</taxon>
        <taxon>Bacillota</taxon>
        <taxon>Clostridia</taxon>
        <taxon>Eubacteriales</taxon>
        <taxon>Heliobacteriaceae</taxon>
        <taxon>Heliomicrobium</taxon>
    </lineage>
</organism>
<evidence type="ECO:0000313" key="3">
    <source>
        <dbReference type="Proteomes" id="UP000463470"/>
    </source>
</evidence>
<dbReference type="Proteomes" id="UP000463470">
    <property type="component" value="Unassembled WGS sequence"/>
</dbReference>
<dbReference type="EMBL" id="WXEY01000001">
    <property type="protein sequence ID" value="MZP28397.1"/>
    <property type="molecule type" value="Genomic_DNA"/>
</dbReference>
<dbReference type="AlphaFoldDB" id="A0A845KXN7"/>
<dbReference type="OrthoDB" id="2078843at2"/>
<name>A0A845KXN7_9FIRM</name>
<evidence type="ECO:0000313" key="2">
    <source>
        <dbReference type="EMBL" id="MZP28397.1"/>
    </source>
</evidence>
<dbReference type="InterPro" id="IPR041657">
    <property type="entry name" value="HTH_17"/>
</dbReference>
<keyword evidence="3" id="KW-1185">Reference proteome</keyword>
<proteinExistence type="predicted"/>
<accession>A0A845KXN7</accession>